<reference evidence="1 2" key="1">
    <citation type="submission" date="2016-10" db="EMBL/GenBank/DDBJ databases">
        <title>Paenibacillus species isolates.</title>
        <authorList>
            <person name="Beno S.M."/>
        </authorList>
    </citation>
    <scope>NUCLEOTIDE SEQUENCE [LARGE SCALE GENOMIC DNA]</scope>
    <source>
        <strain evidence="1 2">FSL H7-0744</strain>
    </source>
</reference>
<keyword evidence="1" id="KW-0489">Methyltransferase</keyword>
<dbReference type="InterPro" id="IPR029063">
    <property type="entry name" value="SAM-dependent_MTases_sf"/>
</dbReference>
<protein>
    <submittedName>
        <fullName evidence="1">SAM-dependent methyltransferase</fullName>
    </submittedName>
</protein>
<dbReference type="Proteomes" id="UP000187412">
    <property type="component" value="Unassembled WGS sequence"/>
</dbReference>
<name>A0ABX3H8Y5_PAEBO</name>
<evidence type="ECO:0000313" key="1">
    <source>
        <dbReference type="EMBL" id="OMD45928.1"/>
    </source>
</evidence>
<sequence>MSGAKLDLQRIVVIGRTFEEYLRMFNLQREELAGRRILDCPAGVCSFTAAANQLGAEAIAADIAYCHSAEVLMEKGIKDIQHAMLQLGKVQQNFLWNEFKSIEELKQARTEALTASTLDRQQNEERYISAVLPQLPFADLSFELTLSAHFLFMYSDRLDYDFHLQSLQELMRVTSEEIRIFPLIDLSGRRYEEMDRLIEYIHTQGWNTEELKVSYEFQKGANTMLRLTRTRGMQSA</sequence>
<dbReference type="GO" id="GO:0008168">
    <property type="term" value="F:methyltransferase activity"/>
    <property type="evidence" value="ECO:0007669"/>
    <property type="project" value="UniProtKB-KW"/>
</dbReference>
<dbReference type="GO" id="GO:0032259">
    <property type="term" value="P:methylation"/>
    <property type="evidence" value="ECO:0007669"/>
    <property type="project" value="UniProtKB-KW"/>
</dbReference>
<keyword evidence="2" id="KW-1185">Reference proteome</keyword>
<dbReference type="EMBL" id="MPTB01000023">
    <property type="protein sequence ID" value="OMD45928.1"/>
    <property type="molecule type" value="Genomic_DNA"/>
</dbReference>
<accession>A0ABX3H8Y5</accession>
<keyword evidence="1" id="KW-0808">Transferase</keyword>
<evidence type="ECO:0000313" key="2">
    <source>
        <dbReference type="Proteomes" id="UP000187412"/>
    </source>
</evidence>
<proteinExistence type="predicted"/>
<dbReference type="RefSeq" id="WP_076112150.1">
    <property type="nucleotide sequence ID" value="NZ_MPTB01000023.1"/>
</dbReference>
<comment type="caution">
    <text evidence="1">The sequence shown here is derived from an EMBL/GenBank/DDBJ whole genome shotgun (WGS) entry which is preliminary data.</text>
</comment>
<dbReference type="Gene3D" id="3.40.50.150">
    <property type="entry name" value="Vaccinia Virus protein VP39"/>
    <property type="match status" value="1"/>
</dbReference>
<gene>
    <name evidence="1" type="ORF">BSK56_18355</name>
</gene>
<organism evidence="1 2">
    <name type="scientific">Paenibacillus borealis</name>
    <dbReference type="NCBI Taxonomy" id="160799"/>
    <lineage>
        <taxon>Bacteria</taxon>
        <taxon>Bacillati</taxon>
        <taxon>Bacillota</taxon>
        <taxon>Bacilli</taxon>
        <taxon>Bacillales</taxon>
        <taxon>Paenibacillaceae</taxon>
        <taxon>Paenibacillus</taxon>
    </lineage>
</organism>